<sequence length="145" mass="16397">MQKKRVTQSQPRSLSNAYANSRSRNQHELAEDYVELIDDLIQQNGEARAVDLARHLGVSHVTVSKTIVRLKDAGLVNSQPYRSIFLTHKGRKLATLSRERHHVVARFLLKIGVPRKIAELDAEGIEHHASPATLTAMRKFIKTRS</sequence>
<evidence type="ECO:0000313" key="16">
    <source>
        <dbReference type="EMBL" id="AWT60807.1"/>
    </source>
</evidence>
<reference evidence="16 17" key="1">
    <citation type="submission" date="2018-06" db="EMBL/GenBank/DDBJ databases">
        <title>Draft Genome Sequence of a Novel Marine Bacterium Related to the Verrucomicrobia.</title>
        <authorList>
            <person name="Vosseberg J."/>
            <person name="Martijn J."/>
            <person name="Ettema T.J.G."/>
        </authorList>
    </citation>
    <scope>NUCLEOTIDE SEQUENCE [LARGE SCALE GENOMIC DNA]</scope>
    <source>
        <strain evidence="16">TARA_B100001123</strain>
    </source>
</reference>
<dbReference type="InterPro" id="IPR050536">
    <property type="entry name" value="DtxR_MntR_Metal-Reg"/>
</dbReference>
<comment type="subunit">
    <text evidence="3">Homodimer.</text>
</comment>
<feature type="compositionally biased region" description="Polar residues" evidence="14">
    <location>
        <begin position="7"/>
        <end position="23"/>
    </location>
</feature>
<dbReference type="GO" id="GO:0005737">
    <property type="term" value="C:cytoplasm"/>
    <property type="evidence" value="ECO:0007669"/>
    <property type="project" value="UniProtKB-SubCell"/>
</dbReference>
<evidence type="ECO:0000313" key="17">
    <source>
        <dbReference type="Proteomes" id="UP000247465"/>
    </source>
</evidence>
<evidence type="ECO:0000256" key="6">
    <source>
        <dbReference type="ARBA" id="ARBA00022491"/>
    </source>
</evidence>
<dbReference type="SUPFAM" id="SSF46785">
    <property type="entry name" value="Winged helix' DNA-binding domain"/>
    <property type="match status" value="1"/>
</dbReference>
<keyword evidence="11" id="KW-0464">Manganese</keyword>
<evidence type="ECO:0000256" key="1">
    <source>
        <dbReference type="ARBA" id="ARBA00004496"/>
    </source>
</evidence>
<dbReference type="SMART" id="SM00529">
    <property type="entry name" value="HTH_DTXR"/>
    <property type="match status" value="1"/>
</dbReference>
<organism evidence="16 17">
    <name type="scientific">Candidatus Moanibacter tarae</name>
    <dbReference type="NCBI Taxonomy" id="2200854"/>
    <lineage>
        <taxon>Bacteria</taxon>
        <taxon>Pseudomonadati</taxon>
        <taxon>Verrucomicrobiota</taxon>
        <taxon>Opitutia</taxon>
        <taxon>Puniceicoccales</taxon>
        <taxon>Puniceicoccales incertae sedis</taxon>
        <taxon>Candidatus Moanibacter</taxon>
    </lineage>
</organism>
<evidence type="ECO:0000256" key="14">
    <source>
        <dbReference type="SAM" id="MobiDB-lite"/>
    </source>
</evidence>
<keyword evidence="7" id="KW-0805">Transcription regulation</keyword>
<evidence type="ECO:0000256" key="2">
    <source>
        <dbReference type="ARBA" id="ARBA00007871"/>
    </source>
</evidence>
<dbReference type="InterPro" id="IPR036421">
    <property type="entry name" value="Fe_dep_repressor_sf"/>
</dbReference>
<evidence type="ECO:0000256" key="7">
    <source>
        <dbReference type="ARBA" id="ARBA00023015"/>
    </source>
</evidence>
<evidence type="ECO:0000256" key="13">
    <source>
        <dbReference type="ARBA" id="ARBA00032593"/>
    </source>
</evidence>
<comment type="subcellular location">
    <subcellularLocation>
        <location evidence="1">Cytoplasm</location>
    </subcellularLocation>
</comment>
<dbReference type="Gene3D" id="1.10.60.10">
    <property type="entry name" value="Iron dependent repressor, metal binding and dimerisation domain"/>
    <property type="match status" value="1"/>
</dbReference>
<dbReference type="InterPro" id="IPR001367">
    <property type="entry name" value="Fe_dep_repressor"/>
</dbReference>
<evidence type="ECO:0000256" key="10">
    <source>
        <dbReference type="ARBA" id="ARBA00023163"/>
    </source>
</evidence>
<keyword evidence="6" id="KW-0678">Repressor</keyword>
<keyword evidence="10" id="KW-0804">Transcription</keyword>
<evidence type="ECO:0000256" key="3">
    <source>
        <dbReference type="ARBA" id="ARBA00011738"/>
    </source>
</evidence>
<comment type="function">
    <text evidence="12">In the presence of manganese, represses expression of mntH and mntS. Up-regulates expression of mntP.</text>
</comment>
<dbReference type="KEGG" id="mtar:DF168_02027"/>
<dbReference type="PROSITE" id="PS50944">
    <property type="entry name" value="HTH_DTXR"/>
    <property type="match status" value="1"/>
</dbReference>
<dbReference type="Gene3D" id="1.10.10.10">
    <property type="entry name" value="Winged helix-like DNA-binding domain superfamily/Winged helix DNA-binding domain"/>
    <property type="match status" value="1"/>
</dbReference>
<dbReference type="InterPro" id="IPR022689">
    <property type="entry name" value="Iron_dep_repressor"/>
</dbReference>
<dbReference type="GO" id="GO:0046983">
    <property type="term" value="F:protein dimerization activity"/>
    <property type="evidence" value="ECO:0007669"/>
    <property type="project" value="InterPro"/>
</dbReference>
<evidence type="ECO:0000256" key="5">
    <source>
        <dbReference type="ARBA" id="ARBA00022490"/>
    </source>
</evidence>
<proteinExistence type="inferred from homology"/>
<dbReference type="GO" id="GO:0003677">
    <property type="term" value="F:DNA binding"/>
    <property type="evidence" value="ECO:0007669"/>
    <property type="project" value="UniProtKB-KW"/>
</dbReference>
<comment type="similarity">
    <text evidence="2">Belongs to the DtxR/MntR family.</text>
</comment>
<evidence type="ECO:0000256" key="4">
    <source>
        <dbReference type="ARBA" id="ARBA00022386"/>
    </source>
</evidence>
<feature type="domain" description="HTH dtxR-type" evidence="15">
    <location>
        <begin position="27"/>
        <end position="87"/>
    </location>
</feature>
<dbReference type="InterPro" id="IPR036390">
    <property type="entry name" value="WH_DNA-bd_sf"/>
</dbReference>
<dbReference type="GO" id="GO:0003700">
    <property type="term" value="F:DNA-binding transcription factor activity"/>
    <property type="evidence" value="ECO:0007669"/>
    <property type="project" value="InterPro"/>
</dbReference>
<evidence type="ECO:0000256" key="8">
    <source>
        <dbReference type="ARBA" id="ARBA00023125"/>
    </source>
</evidence>
<evidence type="ECO:0000256" key="9">
    <source>
        <dbReference type="ARBA" id="ARBA00023159"/>
    </source>
</evidence>
<keyword evidence="8" id="KW-0238">DNA-binding</keyword>
<dbReference type="InterPro" id="IPR022687">
    <property type="entry name" value="HTH_DTXR"/>
</dbReference>
<protein>
    <recommendedName>
        <fullName evidence="4">Transcriptional regulator MntR</fullName>
    </recommendedName>
    <alternativeName>
        <fullName evidence="13">Manganese transport regulator</fullName>
    </alternativeName>
</protein>
<evidence type="ECO:0000256" key="12">
    <source>
        <dbReference type="ARBA" id="ARBA00025185"/>
    </source>
</evidence>
<dbReference type="GO" id="GO:0046914">
    <property type="term" value="F:transition metal ion binding"/>
    <property type="evidence" value="ECO:0007669"/>
    <property type="project" value="InterPro"/>
</dbReference>
<dbReference type="EMBL" id="CP029803">
    <property type="protein sequence ID" value="AWT60807.1"/>
    <property type="molecule type" value="Genomic_DNA"/>
</dbReference>
<dbReference type="Proteomes" id="UP000247465">
    <property type="component" value="Chromosome"/>
</dbReference>
<keyword evidence="9" id="KW-0010">Activator</keyword>
<dbReference type="AlphaFoldDB" id="A0A2Z4AKJ2"/>
<dbReference type="PANTHER" id="PTHR33238">
    <property type="entry name" value="IRON (METAL) DEPENDENT REPRESSOR, DTXR FAMILY"/>
    <property type="match status" value="1"/>
</dbReference>
<evidence type="ECO:0000256" key="11">
    <source>
        <dbReference type="ARBA" id="ARBA00023211"/>
    </source>
</evidence>
<evidence type="ECO:0000259" key="15">
    <source>
        <dbReference type="PROSITE" id="PS50944"/>
    </source>
</evidence>
<dbReference type="Pfam" id="PF02742">
    <property type="entry name" value="Fe_dep_repr_C"/>
    <property type="match status" value="1"/>
</dbReference>
<accession>A0A2Z4AKJ2</accession>
<dbReference type="NCBIfam" id="NF008273">
    <property type="entry name" value="PRK11050.1"/>
    <property type="match status" value="1"/>
</dbReference>
<dbReference type="PANTHER" id="PTHR33238:SF11">
    <property type="entry name" value="TRANSCRIPTIONAL REGULATOR MNTR"/>
    <property type="match status" value="1"/>
</dbReference>
<gene>
    <name evidence="16" type="primary">mntR</name>
    <name evidence="16" type="ORF">DF168_02027</name>
</gene>
<dbReference type="SUPFAM" id="SSF47979">
    <property type="entry name" value="Iron-dependent repressor protein, dimerization domain"/>
    <property type="match status" value="1"/>
</dbReference>
<name>A0A2Z4AKJ2_9BACT</name>
<dbReference type="Pfam" id="PF01325">
    <property type="entry name" value="Fe_dep_repress"/>
    <property type="match status" value="1"/>
</dbReference>
<dbReference type="InterPro" id="IPR036388">
    <property type="entry name" value="WH-like_DNA-bd_sf"/>
</dbReference>
<feature type="region of interest" description="Disordered" evidence="14">
    <location>
        <begin position="1"/>
        <end position="23"/>
    </location>
</feature>
<keyword evidence="5" id="KW-0963">Cytoplasm</keyword>